<dbReference type="InterPro" id="IPR018321">
    <property type="entry name" value="Glucosamine6P_isomerase_CS"/>
</dbReference>
<evidence type="ECO:0000313" key="5">
    <source>
        <dbReference type="Proteomes" id="UP000034076"/>
    </source>
</evidence>
<dbReference type="GO" id="GO:0006043">
    <property type="term" value="P:glucosamine catabolic process"/>
    <property type="evidence" value="ECO:0007669"/>
    <property type="project" value="TreeGrafter"/>
</dbReference>
<dbReference type="CDD" id="cd01399">
    <property type="entry name" value="GlcN6P_deaminase"/>
    <property type="match status" value="1"/>
</dbReference>
<dbReference type="PATRIC" id="fig|270498.16.peg.1993"/>
<feature type="domain" description="Glucosamine/galactosamine-6-phosphate isomerase" evidence="3">
    <location>
        <begin position="10"/>
        <end position="226"/>
    </location>
</feature>
<keyword evidence="2" id="KW-0119">Carbohydrate metabolism</keyword>
<name>A0A0M2NIV0_9FIRM</name>
<dbReference type="Proteomes" id="UP000034076">
    <property type="component" value="Unassembled WGS sequence"/>
</dbReference>
<dbReference type="InterPro" id="IPR037171">
    <property type="entry name" value="NagB/RpiA_transferase-like"/>
</dbReference>
<evidence type="ECO:0000313" key="4">
    <source>
        <dbReference type="EMBL" id="KKI50180.1"/>
    </source>
</evidence>
<dbReference type="GO" id="GO:0005975">
    <property type="term" value="P:carbohydrate metabolic process"/>
    <property type="evidence" value="ECO:0007669"/>
    <property type="project" value="InterPro"/>
</dbReference>
<dbReference type="Gene3D" id="3.40.50.1360">
    <property type="match status" value="1"/>
</dbReference>
<proteinExistence type="predicted"/>
<dbReference type="InterPro" id="IPR006148">
    <property type="entry name" value="Glc/Gal-6P_isomerase"/>
</dbReference>
<reference evidence="4 5" key="1">
    <citation type="submission" date="2015-04" db="EMBL/GenBank/DDBJ databases">
        <title>Draft genome sequence of bacteremic isolate Catabacter hongkongensis type strain HKU16T.</title>
        <authorList>
            <person name="Lau S.K."/>
            <person name="Teng J.L."/>
            <person name="Huang Y."/>
            <person name="Curreem S.O."/>
            <person name="Tsui S.K."/>
            <person name="Woo P.C."/>
        </authorList>
    </citation>
    <scope>NUCLEOTIDE SEQUENCE [LARGE SCALE GENOMIC DNA]</scope>
    <source>
        <strain evidence="4 5">HKU16</strain>
    </source>
</reference>
<dbReference type="EMBL" id="LAYJ01000112">
    <property type="protein sequence ID" value="KKI50180.1"/>
    <property type="molecule type" value="Genomic_DNA"/>
</dbReference>
<keyword evidence="1 4" id="KW-0378">Hydrolase</keyword>
<evidence type="ECO:0000259" key="3">
    <source>
        <dbReference type="Pfam" id="PF01182"/>
    </source>
</evidence>
<dbReference type="PANTHER" id="PTHR11280">
    <property type="entry name" value="GLUCOSAMINE-6-PHOSPHATE ISOMERASE"/>
    <property type="match status" value="1"/>
</dbReference>
<dbReference type="Pfam" id="PF01182">
    <property type="entry name" value="Glucosamine_iso"/>
    <property type="match status" value="1"/>
</dbReference>
<dbReference type="EC" id="3.5.99.6" evidence="4"/>
<dbReference type="STRING" id="270498.CHK_2243"/>
<dbReference type="GO" id="GO:0042802">
    <property type="term" value="F:identical protein binding"/>
    <property type="evidence" value="ECO:0007669"/>
    <property type="project" value="TreeGrafter"/>
</dbReference>
<dbReference type="AlphaFoldDB" id="A0A0M2NIV0"/>
<dbReference type="RefSeq" id="WP_046444062.1">
    <property type="nucleotide sequence ID" value="NZ_LAYJ01000112.1"/>
</dbReference>
<dbReference type="SUPFAM" id="SSF100950">
    <property type="entry name" value="NagB/RpiA/CoA transferase-like"/>
    <property type="match status" value="1"/>
</dbReference>
<dbReference type="GO" id="GO:0005737">
    <property type="term" value="C:cytoplasm"/>
    <property type="evidence" value="ECO:0007669"/>
    <property type="project" value="TreeGrafter"/>
</dbReference>
<organism evidence="4 5">
    <name type="scientific">Christensenella hongkongensis</name>
    <dbReference type="NCBI Taxonomy" id="270498"/>
    <lineage>
        <taxon>Bacteria</taxon>
        <taxon>Bacillati</taxon>
        <taxon>Bacillota</taxon>
        <taxon>Clostridia</taxon>
        <taxon>Christensenellales</taxon>
        <taxon>Christensenellaceae</taxon>
        <taxon>Christensenella</taxon>
    </lineage>
</organism>
<evidence type="ECO:0000256" key="1">
    <source>
        <dbReference type="ARBA" id="ARBA00022801"/>
    </source>
</evidence>
<accession>A0A0M2NIV0</accession>
<dbReference type="GO" id="GO:0004342">
    <property type="term" value="F:glucosamine-6-phosphate deaminase activity"/>
    <property type="evidence" value="ECO:0007669"/>
    <property type="project" value="UniProtKB-EC"/>
</dbReference>
<dbReference type="PANTHER" id="PTHR11280:SF5">
    <property type="entry name" value="GLUCOSAMINE-6-PHOSPHATE ISOMERASE"/>
    <property type="match status" value="1"/>
</dbReference>
<dbReference type="GO" id="GO:0019262">
    <property type="term" value="P:N-acetylneuraminate catabolic process"/>
    <property type="evidence" value="ECO:0007669"/>
    <property type="project" value="TreeGrafter"/>
</dbReference>
<evidence type="ECO:0000256" key="2">
    <source>
        <dbReference type="ARBA" id="ARBA00023277"/>
    </source>
</evidence>
<dbReference type="PROSITE" id="PS01161">
    <property type="entry name" value="GLC_GALNAC_ISOMERASE"/>
    <property type="match status" value="1"/>
</dbReference>
<dbReference type="InterPro" id="IPR004547">
    <property type="entry name" value="Glucosamine6P_isomerase"/>
</dbReference>
<sequence>MKFIIKDNYEEMSREAADMMAQLLKENPKLVAALPTGGTPERPLELFAQKHQEENLDFSKMKSFNIDEYIPLAKDNPQGYYYFLNKYLYSRVNINYDNTFVPDITKDIDTACAEFEQKIEDAGNLDFILLGIGNDGHIGFNEPAPYYYEKTHLVELDPDTIEANSRFFDHIDDVPTQAITLGMATILKAKKIALIANGEKKANGIRKLYEENTIYPEFPASFLRLHRDVTIIVDREAAKYIL</sequence>
<comment type="caution">
    <text evidence="4">The sequence shown here is derived from an EMBL/GenBank/DDBJ whole genome shotgun (WGS) entry which is preliminary data.</text>
</comment>
<gene>
    <name evidence="4" type="ORF">CHK_2243</name>
</gene>
<protein>
    <submittedName>
        <fullName evidence="4">Glucosamine-6-phosphate deaminase</fullName>
        <ecNumber evidence="4">3.5.99.6</ecNumber>
    </submittedName>
</protein>
<dbReference type="GO" id="GO:0006046">
    <property type="term" value="P:N-acetylglucosamine catabolic process"/>
    <property type="evidence" value="ECO:0007669"/>
    <property type="project" value="TreeGrafter"/>
</dbReference>
<keyword evidence="5" id="KW-1185">Reference proteome</keyword>